<dbReference type="EMBL" id="MN740634">
    <property type="protein sequence ID" value="QHU36297.1"/>
    <property type="molecule type" value="Genomic_DNA"/>
</dbReference>
<keyword evidence="1" id="KW-1133">Transmembrane helix</keyword>
<organism evidence="2">
    <name type="scientific">viral metagenome</name>
    <dbReference type="NCBI Taxonomy" id="1070528"/>
    <lineage>
        <taxon>unclassified sequences</taxon>
        <taxon>metagenomes</taxon>
        <taxon>organismal metagenomes</taxon>
    </lineage>
</organism>
<dbReference type="AlphaFoldDB" id="A0A6C0M035"/>
<proteinExistence type="predicted"/>
<name>A0A6C0M035_9ZZZZ</name>
<accession>A0A6C0M035</accession>
<reference evidence="2" key="1">
    <citation type="journal article" date="2020" name="Nature">
        <title>Giant virus diversity and host interactions through global metagenomics.</title>
        <authorList>
            <person name="Schulz F."/>
            <person name="Roux S."/>
            <person name="Paez-Espino D."/>
            <person name="Jungbluth S."/>
            <person name="Walsh D.A."/>
            <person name="Denef V.J."/>
            <person name="McMahon K.D."/>
            <person name="Konstantinidis K.T."/>
            <person name="Eloe-Fadrosh E.A."/>
            <person name="Kyrpides N.C."/>
            <person name="Woyke T."/>
        </authorList>
    </citation>
    <scope>NUCLEOTIDE SEQUENCE</scope>
    <source>
        <strain evidence="2">GVMAG-S-1035124-57</strain>
    </source>
</reference>
<keyword evidence="1" id="KW-0472">Membrane</keyword>
<protein>
    <submittedName>
        <fullName evidence="2">Uncharacterized protein</fullName>
    </submittedName>
</protein>
<sequence length="174" mass="19531">MQQLYVYLGYVILAFAVMCYGLQLCHKRNGREGFALSPESVSASAHPLLDYPLQPSGKLSNMSSDDLWSYYPVFDNGYAQYTNNVRYWATPNNGKCSPPEFCGTMYSDKSIKALGIAPVPKPISLNSDVRRVNFYGSDPMTCLNNPKPDVANCLYYGHKTNSLYPPPQPMQELY</sequence>
<feature type="transmembrane region" description="Helical" evidence="1">
    <location>
        <begin position="6"/>
        <end position="25"/>
    </location>
</feature>
<keyword evidence="1" id="KW-0812">Transmembrane</keyword>
<evidence type="ECO:0000256" key="1">
    <source>
        <dbReference type="SAM" id="Phobius"/>
    </source>
</evidence>
<evidence type="ECO:0000313" key="2">
    <source>
        <dbReference type="EMBL" id="QHU36297.1"/>
    </source>
</evidence>